<gene>
    <name evidence="5" type="ORF">GCM10023331_29450</name>
</gene>
<protein>
    <recommendedName>
        <fullName evidence="7">Secretion system C-terminal sorting domain-containing protein</fullName>
    </recommendedName>
</protein>
<evidence type="ECO:0000259" key="3">
    <source>
        <dbReference type="Pfam" id="PF20009"/>
    </source>
</evidence>
<dbReference type="SUPFAM" id="SSF63829">
    <property type="entry name" value="Calcium-dependent phosphotriesterase"/>
    <property type="match status" value="1"/>
</dbReference>
<dbReference type="InterPro" id="IPR045474">
    <property type="entry name" value="GEVED"/>
</dbReference>
<evidence type="ECO:0000259" key="2">
    <source>
        <dbReference type="Pfam" id="PF19081"/>
    </source>
</evidence>
<name>A0ABP9DEH5_9BACT</name>
<dbReference type="Proteomes" id="UP001500298">
    <property type="component" value="Unassembled WGS sequence"/>
</dbReference>
<dbReference type="NCBIfam" id="TIGR04183">
    <property type="entry name" value="Por_Secre_tail"/>
    <property type="match status" value="1"/>
</dbReference>
<dbReference type="Pfam" id="PF19081">
    <property type="entry name" value="Ig_7"/>
    <property type="match status" value="1"/>
</dbReference>
<comment type="caution">
    <text evidence="5">The sequence shown here is derived from an EMBL/GenBank/DDBJ whole genome shotgun (WGS) entry which is preliminary data.</text>
</comment>
<dbReference type="Pfam" id="PF20009">
    <property type="entry name" value="GEVED"/>
    <property type="match status" value="1"/>
</dbReference>
<dbReference type="Pfam" id="PF18962">
    <property type="entry name" value="Por_Secre_tail"/>
    <property type="match status" value="1"/>
</dbReference>
<dbReference type="InterPro" id="IPR026444">
    <property type="entry name" value="Secre_tail"/>
</dbReference>
<evidence type="ECO:0008006" key="7">
    <source>
        <dbReference type="Google" id="ProtNLM"/>
    </source>
</evidence>
<feature type="domain" description="Secretion system C-terminal sorting" evidence="1">
    <location>
        <begin position="1121"/>
        <end position="1189"/>
    </location>
</feature>
<proteinExistence type="predicted"/>
<feature type="domain" description="DUF6923" evidence="4">
    <location>
        <begin position="26"/>
        <end position="254"/>
    </location>
</feature>
<evidence type="ECO:0000313" key="5">
    <source>
        <dbReference type="EMBL" id="GAA4842471.1"/>
    </source>
</evidence>
<dbReference type="InterPro" id="IPR011042">
    <property type="entry name" value="6-blade_b-propeller_TolB-like"/>
</dbReference>
<evidence type="ECO:0000259" key="1">
    <source>
        <dbReference type="Pfam" id="PF18962"/>
    </source>
</evidence>
<evidence type="ECO:0000313" key="6">
    <source>
        <dbReference type="Proteomes" id="UP001500298"/>
    </source>
</evidence>
<dbReference type="EMBL" id="BAABJX010000045">
    <property type="protein sequence ID" value="GAA4842471.1"/>
    <property type="molecule type" value="Genomic_DNA"/>
</dbReference>
<dbReference type="InterPro" id="IPR013783">
    <property type="entry name" value="Ig-like_fold"/>
</dbReference>
<dbReference type="InterPro" id="IPR025667">
    <property type="entry name" value="SprB_repeat"/>
</dbReference>
<keyword evidence="6" id="KW-1185">Reference proteome</keyword>
<feature type="domain" description="Ig-like" evidence="2">
    <location>
        <begin position="583"/>
        <end position="663"/>
    </location>
</feature>
<dbReference type="Pfam" id="PF13573">
    <property type="entry name" value="SprB"/>
    <property type="match status" value="2"/>
</dbReference>
<evidence type="ECO:0000259" key="4">
    <source>
        <dbReference type="Pfam" id="PF21959"/>
    </source>
</evidence>
<organism evidence="5 6">
    <name type="scientific">Algivirga pacifica</name>
    <dbReference type="NCBI Taxonomy" id="1162670"/>
    <lineage>
        <taxon>Bacteria</taxon>
        <taxon>Pseudomonadati</taxon>
        <taxon>Bacteroidota</taxon>
        <taxon>Cytophagia</taxon>
        <taxon>Cytophagales</taxon>
        <taxon>Flammeovirgaceae</taxon>
        <taxon>Algivirga</taxon>
    </lineage>
</organism>
<dbReference type="InterPro" id="IPR044023">
    <property type="entry name" value="Ig_7"/>
</dbReference>
<sequence length="1197" mass="130975">MVLLLSSLTRSVAQVNCPGKAYLFQNSLTDLYEVDLVTGDTTLVIDDILGNESANRTLNAAAFNPVDGYLYAYRSQTNQLVRIDPSTYAVTIITVPGMSTGSYIIGDINTSGRYYIHSPGRDSTQEIDLSDVDGTGPVFIRDFPSTNPTGSDWAFNPVDDFLYSVRSGNNLVKEDTAGNLIFNIPLSGDITSQTGGFGAVYYDLDGNLYVSNNNSGRIFQVPLTHTIADTATTVTSTFFTQGPASSNNDGARCALAVIQLDYGDAPDSYKTTVNSDGPRHYIENDPVLTLGSAVTFEGDALGVDANSDDEDALSTSLSLDFDFSVQVPYTNTLNQTAYVYAWLDLNEDGQFSADEIRTTTVGQGSGDLSFNWSELSCFSDTVTYLRVRISYDQLSDNTATNSLDERSCGLAIEGEVEDYAVRTNKLALYTSLTNVLCNGDLTGEVNLTVTGGSGTYTYLWTGPLGFTSTAPNIGTLAAGSYSVTVTDVVSFCSEMLSFDITENTALGITIDDLQNATCDNDGKGSVILSITGGATPYTYLWSDGATTKDRLDLDPGTYDVTVTDANGCTSVETITIGGGNTIPDTPAAINERICIGTQALLEFADSAAGVTYTWYTSESSNDIISIGNSFLTDTLQESTTFYVSCTIDSTGCESLRAEVFVEVVDFKCNALKQYWKFSGVEYDVTYRQDERLYISLNKEDQRAISSEQVSFTLYRIDGNVKTIVNFQTDTTVPYIFDEQGIDFIDSGAGDYSLEVCQQFAPPYAPDTVNCCYEIPFSVSAVDGNCGVLNWSIDGVIAREYYDKGESLYFSALSDNWTPTPEKVIFRIYKQEGSQENLLDEYLDNTAPYQYNDSTAFVPTVGGIYKVKVYVHLPGGEVCFKQVLFYVNGEGSSNPFPICETLDWQLEGVHEGHAIELGDTLNITVNTDGWPRVPNKITYRLFEVVGLGTENEILVSEDTNAPFNFQWTADRSSLMKVKFYADFGNDGTCFYQLQFVAGEGAEQVCDDLIWSIQGIDNLQTYAPGTTFYPSLRLEDWVEAPHIVDFDLYRVENGVEVLIDSETINANPPYEFRSDVGLTVNEEGFYVLKAYTLLCSGERCFKQVKFIISTDAGNSNTRVANFYPNPAVNTLNVTLVDKQVSEAVYVTLYNTSGIKVVDRQVLTEGEAIVNISGLPFGIYQVVLENDSTGVIDSFKVIKE</sequence>
<dbReference type="Gene3D" id="2.60.40.740">
    <property type="match status" value="1"/>
</dbReference>
<reference evidence="6" key="1">
    <citation type="journal article" date="2019" name="Int. J. Syst. Evol. Microbiol.">
        <title>The Global Catalogue of Microorganisms (GCM) 10K type strain sequencing project: providing services to taxonomists for standard genome sequencing and annotation.</title>
        <authorList>
            <consortium name="The Broad Institute Genomics Platform"/>
            <consortium name="The Broad Institute Genome Sequencing Center for Infectious Disease"/>
            <person name="Wu L."/>
            <person name="Ma J."/>
        </authorList>
    </citation>
    <scope>NUCLEOTIDE SEQUENCE [LARGE SCALE GENOMIC DNA]</scope>
    <source>
        <strain evidence="6">JCM 18326</strain>
    </source>
</reference>
<feature type="domain" description="GEVED" evidence="3">
    <location>
        <begin position="338"/>
        <end position="421"/>
    </location>
</feature>
<dbReference type="Gene3D" id="2.60.40.10">
    <property type="entry name" value="Immunoglobulins"/>
    <property type="match status" value="1"/>
</dbReference>
<dbReference type="Pfam" id="PF21959">
    <property type="entry name" value="DUF6923"/>
    <property type="match status" value="1"/>
</dbReference>
<dbReference type="InterPro" id="IPR054215">
    <property type="entry name" value="DUF6923"/>
</dbReference>
<dbReference type="Gene3D" id="2.120.10.30">
    <property type="entry name" value="TolB, C-terminal domain"/>
    <property type="match status" value="1"/>
</dbReference>
<accession>A0ABP9DEH5</accession>